<keyword evidence="3" id="KW-0862">Zinc</keyword>
<dbReference type="PROSITE" id="PS51128">
    <property type="entry name" value="ZF_DKSA_2"/>
    <property type="match status" value="1"/>
</dbReference>
<sequence>MPEQRLTKTYLTPEELKHFENILLQKRAEVLRDLEIMRNAYSEDGDREEHNSSYSMHMADHGTETMDREQHFMFIARDERYLSYIDKALERIKNGTYGICAVSGLPIPKERLEAVPHTAVRIEYKNRGK</sequence>
<evidence type="ECO:0000256" key="3">
    <source>
        <dbReference type="ARBA" id="ARBA00022833"/>
    </source>
</evidence>
<dbReference type="EMBL" id="PHFL01000014">
    <property type="protein sequence ID" value="RFM24981.1"/>
    <property type="molecule type" value="Genomic_DNA"/>
</dbReference>
<evidence type="ECO:0000256" key="4">
    <source>
        <dbReference type="PROSITE-ProRule" id="PRU00510"/>
    </source>
</evidence>
<dbReference type="SUPFAM" id="SSF109635">
    <property type="entry name" value="DnaK suppressor protein DksA, alpha-hairpin domain"/>
    <property type="match status" value="1"/>
</dbReference>
<proteinExistence type="predicted"/>
<dbReference type="Proteomes" id="UP000266389">
    <property type="component" value="Unassembled WGS sequence"/>
</dbReference>
<dbReference type="Gene3D" id="1.20.120.910">
    <property type="entry name" value="DksA, coiled-coil domain"/>
    <property type="match status" value="1"/>
</dbReference>
<protein>
    <submittedName>
        <fullName evidence="6">Molecular chaperone DnaK</fullName>
    </submittedName>
</protein>
<evidence type="ECO:0000313" key="6">
    <source>
        <dbReference type="EMBL" id="RFM24981.1"/>
    </source>
</evidence>
<organism evidence="6 7">
    <name type="scientific">Candidatus Thermochlorobacter aerophilus</name>
    <dbReference type="NCBI Taxonomy" id="1868324"/>
    <lineage>
        <taxon>Bacteria</taxon>
        <taxon>Pseudomonadati</taxon>
        <taxon>Chlorobiota</taxon>
        <taxon>Chlorobiia</taxon>
        <taxon>Chlorobiales</taxon>
        <taxon>Candidatus Thermochlorobacteriaceae</taxon>
        <taxon>Candidatus Thermochlorobacter</taxon>
    </lineage>
</organism>
<feature type="zinc finger region" description="dksA C4-type" evidence="4">
    <location>
        <begin position="100"/>
        <end position="124"/>
    </location>
</feature>
<dbReference type="InterPro" id="IPR037187">
    <property type="entry name" value="DnaK_N"/>
</dbReference>
<dbReference type="GO" id="GO:0008270">
    <property type="term" value="F:zinc ion binding"/>
    <property type="evidence" value="ECO:0007669"/>
    <property type="project" value="UniProtKB-KW"/>
</dbReference>
<dbReference type="AlphaFoldDB" id="A0A395M2T2"/>
<dbReference type="InterPro" id="IPR000962">
    <property type="entry name" value="Znf_DskA_TraR"/>
</dbReference>
<evidence type="ECO:0000259" key="5">
    <source>
        <dbReference type="Pfam" id="PF01258"/>
    </source>
</evidence>
<gene>
    <name evidence="6" type="ORF">D0433_03230</name>
</gene>
<reference evidence="6 7" key="1">
    <citation type="journal article" date="2011" name="ISME J.">
        <title>Community ecology of hot spring cyanobacterial mats: predominant populations and their functional potential.</title>
        <authorList>
            <person name="Klatt C.G."/>
            <person name="Wood J.M."/>
            <person name="Rusch D.B."/>
            <person name="Bateson M.M."/>
            <person name="Hamamura N."/>
            <person name="Heidelberg J.F."/>
            <person name="Grossman A.R."/>
            <person name="Bhaya D."/>
            <person name="Cohan F.M."/>
            <person name="Kuhl M."/>
            <person name="Bryant D.A."/>
            <person name="Ward D.M."/>
        </authorList>
    </citation>
    <scope>NUCLEOTIDE SEQUENCE [LARGE SCALE GENOMIC DNA]</scope>
    <source>
        <strain evidence="6">OS</strain>
    </source>
</reference>
<feature type="domain" description="Zinc finger DksA/TraR C4-type" evidence="5">
    <location>
        <begin position="95"/>
        <end position="118"/>
    </location>
</feature>
<evidence type="ECO:0000256" key="2">
    <source>
        <dbReference type="ARBA" id="ARBA00022771"/>
    </source>
</evidence>
<dbReference type="Pfam" id="PF01258">
    <property type="entry name" value="zf-dskA_traR"/>
    <property type="match status" value="1"/>
</dbReference>
<comment type="caution">
    <text evidence="6">The sequence shown here is derived from an EMBL/GenBank/DDBJ whole genome shotgun (WGS) entry which is preliminary data.</text>
</comment>
<name>A0A395M2T2_9BACT</name>
<accession>A0A395M2T2</accession>
<dbReference type="PANTHER" id="PTHR33823">
    <property type="entry name" value="RNA POLYMERASE-BINDING TRANSCRIPTION FACTOR DKSA-RELATED"/>
    <property type="match status" value="1"/>
</dbReference>
<evidence type="ECO:0000313" key="7">
    <source>
        <dbReference type="Proteomes" id="UP000266389"/>
    </source>
</evidence>
<keyword evidence="1" id="KW-0479">Metal-binding</keyword>
<evidence type="ECO:0000256" key="1">
    <source>
        <dbReference type="ARBA" id="ARBA00022723"/>
    </source>
</evidence>
<keyword evidence="2" id="KW-0863">Zinc-finger</keyword>